<dbReference type="Pfam" id="PF13676">
    <property type="entry name" value="TIR_2"/>
    <property type="match status" value="1"/>
</dbReference>
<dbReference type="Proteomes" id="UP000001027">
    <property type="component" value="Chromosome"/>
</dbReference>
<dbReference type="eggNOG" id="ENOG5032UB7">
    <property type="taxonomic scope" value="Bacteria"/>
</dbReference>
<dbReference type="RefSeq" id="WP_010925834.1">
    <property type="nucleotide sequence ID" value="NC_002927.3"/>
</dbReference>
<dbReference type="EMBL" id="BX640438">
    <property type="protein sequence ID" value="CAE30983.1"/>
    <property type="molecule type" value="Genomic_DNA"/>
</dbReference>
<gene>
    <name evidence="3" type="ordered locus">BB0484</name>
</gene>
<evidence type="ECO:0000259" key="2">
    <source>
        <dbReference type="Pfam" id="PF13676"/>
    </source>
</evidence>
<feature type="region of interest" description="Disordered" evidence="1">
    <location>
        <begin position="1"/>
        <end position="21"/>
    </location>
</feature>
<accession>A0A0H3LHA0</accession>
<protein>
    <recommendedName>
        <fullName evidence="2">TIR domain-containing protein</fullName>
    </recommendedName>
</protein>
<name>A0A0H3LHA0_BORBR</name>
<dbReference type="HOGENOM" id="CLU_115440_1_0_4"/>
<sequence>MPIRQSDLLAEGKRRSTQGRFTKSFGQPTAFLSHSHADATLALGLQEMLKNQGWDVYIDWQDQTMPEKPDTETAFNIKAAIVRADWFLFLATQNSMASRWCPWEIGFADGRKPHERIVIVPTQDSYGRFYGNEYLNLYNKIDVASGTLGLALYDTRGSGKWVRTL</sequence>
<dbReference type="SUPFAM" id="SSF52200">
    <property type="entry name" value="Toll/Interleukin receptor TIR domain"/>
    <property type="match status" value="1"/>
</dbReference>
<feature type="domain" description="TIR" evidence="2">
    <location>
        <begin position="31"/>
        <end position="121"/>
    </location>
</feature>
<organism evidence="3 4">
    <name type="scientific">Bordetella bronchiseptica (strain ATCC BAA-588 / NCTC 13252 / RB50)</name>
    <name type="common">Alcaligenes bronchisepticus</name>
    <dbReference type="NCBI Taxonomy" id="257310"/>
    <lineage>
        <taxon>Bacteria</taxon>
        <taxon>Pseudomonadati</taxon>
        <taxon>Pseudomonadota</taxon>
        <taxon>Betaproteobacteria</taxon>
        <taxon>Burkholderiales</taxon>
        <taxon>Alcaligenaceae</taxon>
        <taxon>Bordetella</taxon>
    </lineage>
</organism>
<reference evidence="4" key="1">
    <citation type="journal article" date="2003" name="Nat. Genet.">
        <title>Comparative analysis of the genome sequences of Bordetella pertussis, Bordetella parapertussis and Bordetella bronchiseptica.</title>
        <authorList>
            <person name="Parkhill J."/>
            <person name="Sebaihia M."/>
            <person name="Preston A."/>
            <person name="Murphy L.D."/>
            <person name="Thomson N.R."/>
            <person name="Harris D.E."/>
            <person name="Holden M.T.G."/>
            <person name="Churcher C.M."/>
            <person name="Bentley S.D."/>
            <person name="Mungall K.L."/>
            <person name="Cerdeno-Tarraga A.-M."/>
            <person name="Temple L."/>
            <person name="James K.D."/>
            <person name="Harris B."/>
            <person name="Quail M.A."/>
            <person name="Achtman M."/>
            <person name="Atkin R."/>
            <person name="Baker S."/>
            <person name="Basham D."/>
            <person name="Bason N."/>
            <person name="Cherevach I."/>
            <person name="Chillingworth T."/>
            <person name="Collins M."/>
            <person name="Cronin A."/>
            <person name="Davis P."/>
            <person name="Doggett J."/>
            <person name="Feltwell T."/>
            <person name="Goble A."/>
            <person name="Hamlin N."/>
            <person name="Hauser H."/>
            <person name="Holroyd S."/>
            <person name="Jagels K."/>
            <person name="Leather S."/>
            <person name="Moule S."/>
            <person name="Norberczak H."/>
            <person name="O'Neil S."/>
            <person name="Ormond D."/>
            <person name="Price C."/>
            <person name="Rabbinowitsch E."/>
            <person name="Rutter S."/>
            <person name="Sanders M."/>
            <person name="Saunders D."/>
            <person name="Seeger K."/>
            <person name="Sharp S."/>
            <person name="Simmonds M."/>
            <person name="Skelton J."/>
            <person name="Squares R."/>
            <person name="Squares S."/>
            <person name="Stevens K."/>
            <person name="Unwin L."/>
            <person name="Whitehead S."/>
            <person name="Barrell B.G."/>
            <person name="Maskell D.J."/>
        </authorList>
    </citation>
    <scope>NUCLEOTIDE SEQUENCE [LARGE SCALE GENOMIC DNA]</scope>
    <source>
        <strain evidence="4">ATCC BAA-588 / NCTC 13252 / RB50</strain>
    </source>
</reference>
<dbReference type="KEGG" id="bbr:BB0484"/>
<dbReference type="InterPro" id="IPR000157">
    <property type="entry name" value="TIR_dom"/>
</dbReference>
<evidence type="ECO:0000313" key="3">
    <source>
        <dbReference type="EMBL" id="CAE30983.1"/>
    </source>
</evidence>
<dbReference type="Gene3D" id="3.40.50.10140">
    <property type="entry name" value="Toll/interleukin-1 receptor homology (TIR) domain"/>
    <property type="match status" value="1"/>
</dbReference>
<evidence type="ECO:0000313" key="4">
    <source>
        <dbReference type="Proteomes" id="UP000001027"/>
    </source>
</evidence>
<proteinExistence type="predicted"/>
<dbReference type="InterPro" id="IPR035897">
    <property type="entry name" value="Toll_tir_struct_dom_sf"/>
</dbReference>
<evidence type="ECO:0000256" key="1">
    <source>
        <dbReference type="SAM" id="MobiDB-lite"/>
    </source>
</evidence>
<dbReference type="GO" id="GO:0007165">
    <property type="term" value="P:signal transduction"/>
    <property type="evidence" value="ECO:0007669"/>
    <property type="project" value="InterPro"/>
</dbReference>
<dbReference type="AlphaFoldDB" id="A0A0H3LHA0"/>